<name>A0A0E9RJN6_ANGAN</name>
<dbReference type="EMBL" id="GBXM01079897">
    <property type="protein sequence ID" value="JAH28680.1"/>
    <property type="molecule type" value="Transcribed_RNA"/>
</dbReference>
<proteinExistence type="predicted"/>
<evidence type="ECO:0008006" key="3">
    <source>
        <dbReference type="Google" id="ProtNLM"/>
    </source>
</evidence>
<organism evidence="2">
    <name type="scientific">Anguilla anguilla</name>
    <name type="common">European freshwater eel</name>
    <name type="synonym">Muraena anguilla</name>
    <dbReference type="NCBI Taxonomy" id="7936"/>
    <lineage>
        <taxon>Eukaryota</taxon>
        <taxon>Metazoa</taxon>
        <taxon>Chordata</taxon>
        <taxon>Craniata</taxon>
        <taxon>Vertebrata</taxon>
        <taxon>Euteleostomi</taxon>
        <taxon>Actinopterygii</taxon>
        <taxon>Neopterygii</taxon>
        <taxon>Teleostei</taxon>
        <taxon>Anguilliformes</taxon>
        <taxon>Anguillidae</taxon>
        <taxon>Anguilla</taxon>
    </lineage>
</organism>
<accession>A0A0E9RJN6</accession>
<sequence>MRRCARLCGRSVWQLSVWWFHCQTPCKAERCLQVEHSFLDEMKGLRTRLRSRFTTRQLSVDAF</sequence>
<dbReference type="AlphaFoldDB" id="A0A0E9RJN6"/>
<protein>
    <recommendedName>
        <fullName evidence="3">Secreted protein</fullName>
    </recommendedName>
</protein>
<feature type="signal peptide" evidence="1">
    <location>
        <begin position="1"/>
        <end position="28"/>
    </location>
</feature>
<evidence type="ECO:0000313" key="2">
    <source>
        <dbReference type="EMBL" id="JAH28680.1"/>
    </source>
</evidence>
<reference evidence="2" key="2">
    <citation type="journal article" date="2015" name="Fish Shellfish Immunol.">
        <title>Early steps in the European eel (Anguilla anguilla)-Vibrio vulnificus interaction in the gills: Role of the RtxA13 toxin.</title>
        <authorList>
            <person name="Callol A."/>
            <person name="Pajuelo D."/>
            <person name="Ebbesson L."/>
            <person name="Teles M."/>
            <person name="MacKenzie S."/>
            <person name="Amaro C."/>
        </authorList>
    </citation>
    <scope>NUCLEOTIDE SEQUENCE</scope>
</reference>
<feature type="chain" id="PRO_5002431714" description="Secreted protein" evidence="1">
    <location>
        <begin position="29"/>
        <end position="63"/>
    </location>
</feature>
<evidence type="ECO:0000256" key="1">
    <source>
        <dbReference type="SAM" id="SignalP"/>
    </source>
</evidence>
<reference evidence="2" key="1">
    <citation type="submission" date="2014-11" db="EMBL/GenBank/DDBJ databases">
        <authorList>
            <person name="Amaro Gonzalez C."/>
        </authorList>
    </citation>
    <scope>NUCLEOTIDE SEQUENCE</scope>
</reference>
<keyword evidence="1" id="KW-0732">Signal</keyword>